<dbReference type="PANTHER" id="PTHR33063">
    <property type="entry name" value="OS02G0583500 PROTEIN"/>
    <property type="match status" value="1"/>
</dbReference>
<dbReference type="AlphaFoldDB" id="A0ABC8Z074"/>
<feature type="region of interest" description="Disordered" evidence="1">
    <location>
        <begin position="54"/>
        <end position="147"/>
    </location>
</feature>
<feature type="compositionally biased region" description="Basic and acidic residues" evidence="1">
    <location>
        <begin position="446"/>
        <end position="479"/>
    </location>
</feature>
<dbReference type="Proteomes" id="UP001497457">
    <property type="component" value="Chromosome 17b"/>
</dbReference>
<gene>
    <name evidence="2" type="ORF">URODEC1_LOCUS38009</name>
</gene>
<evidence type="ECO:0000313" key="2">
    <source>
        <dbReference type="EMBL" id="CAL4949634.1"/>
    </source>
</evidence>
<dbReference type="InterPro" id="IPR004252">
    <property type="entry name" value="Probable_transposase_24"/>
</dbReference>
<feature type="region of interest" description="Disordered" evidence="1">
    <location>
        <begin position="446"/>
        <end position="481"/>
    </location>
</feature>
<feature type="compositionally biased region" description="Polar residues" evidence="1">
    <location>
        <begin position="54"/>
        <end position="67"/>
    </location>
</feature>
<proteinExistence type="predicted"/>
<reference evidence="2 3" key="2">
    <citation type="submission" date="2024-10" db="EMBL/GenBank/DDBJ databases">
        <authorList>
            <person name="Ryan C."/>
        </authorList>
    </citation>
    <scope>NUCLEOTIDE SEQUENCE [LARGE SCALE GENOMIC DNA]</scope>
</reference>
<evidence type="ECO:0000313" key="3">
    <source>
        <dbReference type="Proteomes" id="UP001497457"/>
    </source>
</evidence>
<protein>
    <submittedName>
        <fullName evidence="2">Uncharacterized protein</fullName>
    </submittedName>
</protein>
<dbReference type="Pfam" id="PF03004">
    <property type="entry name" value="Transposase_24"/>
    <property type="match status" value="1"/>
</dbReference>
<reference evidence="3" key="1">
    <citation type="submission" date="2024-06" db="EMBL/GenBank/DDBJ databases">
        <authorList>
            <person name="Ryan C."/>
        </authorList>
    </citation>
    <scope>NUCLEOTIDE SEQUENCE [LARGE SCALE GENOMIC DNA]</scope>
</reference>
<accession>A0ABC8Z074</accession>
<dbReference type="PANTHER" id="PTHR33063:SF15">
    <property type="entry name" value="TRANSPOSASE, PTTA_EN_SPM, PLANT"/>
    <property type="match status" value="1"/>
</dbReference>
<dbReference type="EMBL" id="OZ075127">
    <property type="protein sequence ID" value="CAL4949634.1"/>
    <property type="molecule type" value="Genomic_DNA"/>
</dbReference>
<feature type="compositionally biased region" description="Polar residues" evidence="1">
    <location>
        <begin position="84"/>
        <end position="131"/>
    </location>
</feature>
<keyword evidence="3" id="KW-1185">Reference proteome</keyword>
<organism evidence="2 3">
    <name type="scientific">Urochloa decumbens</name>
    <dbReference type="NCBI Taxonomy" id="240449"/>
    <lineage>
        <taxon>Eukaryota</taxon>
        <taxon>Viridiplantae</taxon>
        <taxon>Streptophyta</taxon>
        <taxon>Embryophyta</taxon>
        <taxon>Tracheophyta</taxon>
        <taxon>Spermatophyta</taxon>
        <taxon>Magnoliopsida</taxon>
        <taxon>Liliopsida</taxon>
        <taxon>Poales</taxon>
        <taxon>Poaceae</taxon>
        <taxon>PACMAD clade</taxon>
        <taxon>Panicoideae</taxon>
        <taxon>Panicodae</taxon>
        <taxon>Paniceae</taxon>
        <taxon>Melinidinae</taxon>
        <taxon>Urochloa</taxon>
    </lineage>
</organism>
<sequence length="493" mass="55316">MMRNNQKLQRLGLTALAAIVNKSSAKSKRVAREDSDSLYEPEAMEDIEHGVVDQNSPLNNLTRNTVMPTGGTRGSKRVMAPVEQDQTTRMTRQKTRGLSSTQEDLHCTTRNTQDELNAAHSPTQADEQIQMSDEGEPSAVNDRWNRGRSMGKHLDRLSRGLNTKIPVVIAEGKRRPKAPMQAAKLASESGIIVRQHVPIYTHWTEYKKDKATCEDYMGKIANKFSIDTNNKAVKYACNDLLKCRQRNMRHELKKAFFDGVPANQVTTTSPLNTMTDRQWQALVDMWSSPEHKEKCAKAKLSRGNVRYPQKTGSMCFIAHAHVAMQEKYKDVPPTAIDLFKDTHCSSKTGFSEPVRQAIAQMEAIIAEPAEEGQVQKTLVEAVAHVLPSSSFLQNVGLEQAAPKRSAKSAAAARVEELQAEVEAEKQGSAVLRDKLDSQQDELETLKKKVEESEEARKKQSEEIENLKKQAEENNKHSEETNALLRRLFSLNKE</sequence>
<evidence type="ECO:0000256" key="1">
    <source>
        <dbReference type="SAM" id="MobiDB-lite"/>
    </source>
</evidence>
<name>A0ABC8Z074_9POAL</name>